<protein>
    <submittedName>
        <fullName evidence="2">Uncharacterized protein</fullName>
    </submittedName>
</protein>
<evidence type="ECO:0000313" key="1">
    <source>
        <dbReference type="Proteomes" id="UP000887579"/>
    </source>
</evidence>
<name>A0AC34FIW5_9BILA</name>
<proteinExistence type="predicted"/>
<dbReference type="Proteomes" id="UP000887579">
    <property type="component" value="Unplaced"/>
</dbReference>
<accession>A0AC34FIW5</accession>
<evidence type="ECO:0000313" key="2">
    <source>
        <dbReference type="WBParaSite" id="ES5_v2.g17272.t1"/>
    </source>
</evidence>
<sequence>MKVKRKAAEAATMKFKIDLDEKRYVEKKDLVKLVKDGTISGKGVFSSQVIRFDEPLLIYYGEIINEKEKQRRADFYISRGKPLSKAMKKKMDYTPPPPRSTRLTSEALQKFLGTKPFKKIQKGEIIVIDDE</sequence>
<organism evidence="1 2">
    <name type="scientific">Panagrolaimus sp. ES5</name>
    <dbReference type="NCBI Taxonomy" id="591445"/>
    <lineage>
        <taxon>Eukaryota</taxon>
        <taxon>Metazoa</taxon>
        <taxon>Ecdysozoa</taxon>
        <taxon>Nematoda</taxon>
        <taxon>Chromadorea</taxon>
        <taxon>Rhabditida</taxon>
        <taxon>Tylenchina</taxon>
        <taxon>Panagrolaimomorpha</taxon>
        <taxon>Panagrolaimoidea</taxon>
        <taxon>Panagrolaimidae</taxon>
        <taxon>Panagrolaimus</taxon>
    </lineage>
</organism>
<reference evidence="2" key="1">
    <citation type="submission" date="2022-11" db="UniProtKB">
        <authorList>
            <consortium name="WormBaseParasite"/>
        </authorList>
    </citation>
    <scope>IDENTIFICATION</scope>
</reference>
<dbReference type="WBParaSite" id="ES5_v2.g17272.t1">
    <property type="protein sequence ID" value="ES5_v2.g17272.t1"/>
    <property type="gene ID" value="ES5_v2.g17272"/>
</dbReference>